<dbReference type="InterPro" id="IPR036322">
    <property type="entry name" value="WD40_repeat_dom_sf"/>
</dbReference>
<dbReference type="STRING" id="131310.A0A0N4ZTC2"/>
<dbReference type="PANTHER" id="PTHR44099">
    <property type="entry name" value="RABCONNECTIN-3B, ISOFORM A"/>
    <property type="match status" value="1"/>
</dbReference>
<dbReference type="InterPro" id="IPR049916">
    <property type="entry name" value="WDR72-like"/>
</dbReference>
<dbReference type="Pfam" id="PF00400">
    <property type="entry name" value="WD40"/>
    <property type="match status" value="2"/>
</dbReference>
<evidence type="ECO:0000313" key="1">
    <source>
        <dbReference type="Proteomes" id="UP000038045"/>
    </source>
</evidence>
<dbReference type="WBParaSite" id="PTRK_0001175100.1">
    <property type="protein sequence ID" value="PTRK_0001175100.1"/>
    <property type="gene ID" value="PTRK_0001175100"/>
</dbReference>
<dbReference type="InterPro" id="IPR001680">
    <property type="entry name" value="WD40_rpt"/>
</dbReference>
<organism evidence="1 2">
    <name type="scientific">Parastrongyloides trichosuri</name>
    <name type="common">Possum-specific nematode worm</name>
    <dbReference type="NCBI Taxonomy" id="131310"/>
    <lineage>
        <taxon>Eukaryota</taxon>
        <taxon>Metazoa</taxon>
        <taxon>Ecdysozoa</taxon>
        <taxon>Nematoda</taxon>
        <taxon>Chromadorea</taxon>
        <taxon>Rhabditida</taxon>
        <taxon>Tylenchina</taxon>
        <taxon>Panagrolaimomorpha</taxon>
        <taxon>Strongyloidoidea</taxon>
        <taxon>Strongyloididae</taxon>
        <taxon>Parastrongyloides</taxon>
    </lineage>
</organism>
<sequence length="309" mass="34740">MTIMQSQQQNNVKNDATTYPQMLQIPKSNFEIPIVLWGSKPIKNKICQISSLPDKKTVLTGSIDGHITLWRTDPDNSSILQARMILFGHKSEITAISTASLNADSKRFVSTSTTGEMCLWDSEEGRCIDNICNPAYIHRKIIPHDMQHQKSTRLFCCGDYAEIVIMDPNDLSIIFSLTSRVEPDWISALSVVRPFEKNDVVIGLSMSGMVKLWSLVDIEKREITNNLNEDESQILSLRNIHSIACSELNKRIMLIISSNCWQIVDLTDLKPLTVSECKVDAINGTIIDTDKVAIGFADSNVVLFQLPRR</sequence>
<accession>A0A0N4ZTC2</accession>
<proteinExistence type="predicted"/>
<evidence type="ECO:0000313" key="2">
    <source>
        <dbReference type="WBParaSite" id="PTRK_0001175100.1"/>
    </source>
</evidence>
<dbReference type="GO" id="GO:0005737">
    <property type="term" value="C:cytoplasm"/>
    <property type="evidence" value="ECO:0007669"/>
    <property type="project" value="TreeGrafter"/>
</dbReference>
<dbReference type="SUPFAM" id="SSF50978">
    <property type="entry name" value="WD40 repeat-like"/>
    <property type="match status" value="1"/>
</dbReference>
<protein>
    <submittedName>
        <fullName evidence="2">WD_REPEATS_REGION domain-containing protein</fullName>
    </submittedName>
</protein>
<reference evidence="2" key="1">
    <citation type="submission" date="2017-02" db="UniProtKB">
        <authorList>
            <consortium name="WormBaseParasite"/>
        </authorList>
    </citation>
    <scope>IDENTIFICATION</scope>
</reference>
<keyword evidence="1" id="KW-1185">Reference proteome</keyword>
<dbReference type="Proteomes" id="UP000038045">
    <property type="component" value="Unplaced"/>
</dbReference>
<dbReference type="SMART" id="SM00320">
    <property type="entry name" value="WD40"/>
    <property type="match status" value="2"/>
</dbReference>
<dbReference type="AlphaFoldDB" id="A0A0N4ZTC2"/>
<dbReference type="PANTHER" id="PTHR44099:SF4">
    <property type="entry name" value="RABCONNECTIN-3B, ISOFORM A"/>
    <property type="match status" value="1"/>
</dbReference>
<name>A0A0N4ZTC2_PARTI</name>
<dbReference type="InterPro" id="IPR015943">
    <property type="entry name" value="WD40/YVTN_repeat-like_dom_sf"/>
</dbReference>
<dbReference type="Gene3D" id="2.130.10.10">
    <property type="entry name" value="YVTN repeat-like/Quinoprotein amine dehydrogenase"/>
    <property type="match status" value="1"/>
</dbReference>